<dbReference type="AlphaFoldDB" id="A0A200R3L8"/>
<evidence type="ECO:0000313" key="2">
    <source>
        <dbReference type="EMBL" id="OVA17285.1"/>
    </source>
</evidence>
<name>A0A200R3L8_MACCD</name>
<proteinExistence type="predicted"/>
<dbReference type="OrthoDB" id="1930341at2759"/>
<feature type="region of interest" description="Disordered" evidence="1">
    <location>
        <begin position="1"/>
        <end position="76"/>
    </location>
</feature>
<protein>
    <submittedName>
        <fullName evidence="2">Uncharacterized protein</fullName>
    </submittedName>
</protein>
<dbReference type="InParanoid" id="A0A200R3L8"/>
<dbReference type="FunCoup" id="A0A200R3L8">
    <property type="interactions" value="447"/>
</dbReference>
<evidence type="ECO:0000256" key="1">
    <source>
        <dbReference type="SAM" id="MobiDB-lite"/>
    </source>
</evidence>
<dbReference type="PANTHER" id="PTHR33924:SF5">
    <property type="entry name" value="CATION-TRANSPORTING ATPASE"/>
    <property type="match status" value="1"/>
</dbReference>
<comment type="caution">
    <text evidence="2">The sequence shown here is derived from an EMBL/GenBank/DDBJ whole genome shotgun (WGS) entry which is preliminary data.</text>
</comment>
<dbReference type="Proteomes" id="UP000195402">
    <property type="component" value="Unassembled WGS sequence"/>
</dbReference>
<dbReference type="EMBL" id="MVGT01000438">
    <property type="protein sequence ID" value="OVA17285.1"/>
    <property type="molecule type" value="Genomic_DNA"/>
</dbReference>
<dbReference type="PANTHER" id="PTHR33924">
    <property type="entry name" value="CATION-TRANSPORTING ATPASE"/>
    <property type="match status" value="1"/>
</dbReference>
<organism evidence="2 3">
    <name type="scientific">Macleaya cordata</name>
    <name type="common">Five-seeded plume-poppy</name>
    <name type="synonym">Bocconia cordata</name>
    <dbReference type="NCBI Taxonomy" id="56857"/>
    <lineage>
        <taxon>Eukaryota</taxon>
        <taxon>Viridiplantae</taxon>
        <taxon>Streptophyta</taxon>
        <taxon>Embryophyta</taxon>
        <taxon>Tracheophyta</taxon>
        <taxon>Spermatophyta</taxon>
        <taxon>Magnoliopsida</taxon>
        <taxon>Ranunculales</taxon>
        <taxon>Papaveraceae</taxon>
        <taxon>Papaveroideae</taxon>
        <taxon>Macleaya</taxon>
    </lineage>
</organism>
<keyword evidence="3" id="KW-1185">Reference proteome</keyword>
<gene>
    <name evidence="2" type="ORF">BVC80_1837g83</name>
</gene>
<feature type="compositionally biased region" description="Low complexity" evidence="1">
    <location>
        <begin position="7"/>
        <end position="18"/>
    </location>
</feature>
<dbReference type="OMA" id="EMQMNCE"/>
<feature type="region of interest" description="Disordered" evidence="1">
    <location>
        <begin position="222"/>
        <end position="243"/>
    </location>
</feature>
<dbReference type="STRING" id="56857.A0A200R3L8"/>
<feature type="compositionally biased region" description="Basic and acidic residues" evidence="1">
    <location>
        <begin position="40"/>
        <end position="74"/>
    </location>
</feature>
<accession>A0A200R3L8</accession>
<sequence length="590" mass="65063">MDDRLSSRSLSDPSVASLRLDPKLMGQKRSGTELGGQSEVARKRIKDSGIETHYSESSVSKEAKEHVHLGKNEETSEITKVPATTISDELQAVSTGQNKLSLLKDATCLSLGHADSVTHPIDLNAEAEIANNSDVNVAAAPVDDNNKQSLFTKHHKVTTSKDTGLDLNAVDGSNSVHEDPFYPYKIQDHVKSRDASECGSSTGPLEEKDSLRVWKEMKENGFLSSSHGGIPVPKQRGRKSKNDLKKRIELAKREQVNRFTKIAAPSGLLNGLNPGIINHVRNSKQVHSIIEALVRSEKLENGIQSRPASQSRRGTEEINVRRKDPETVLDSGSVQFSHSVEAEPPTTLLESTHSRKYHMSSNIHSACLSSDHMHGHGYSNISERRISGESSGASQLSSHWMDEKLKLKLSSSVSMGSENMSTVSNEESANQASVSSLSVKAANVASQWLELLSQDIKGRLAALRRSKKRVQAVIQTELPFLLSREFSSNEENNPSSDMHRARWTALFDQMEKTLAEEGKHLESWMNQVKEMQLQCEQGLQCVDWYGVQPLGRSDNVSRLKKEREHAVRAAAASIYSTCNLVMATEDLSCI</sequence>
<evidence type="ECO:0000313" key="3">
    <source>
        <dbReference type="Proteomes" id="UP000195402"/>
    </source>
</evidence>
<reference evidence="2 3" key="1">
    <citation type="journal article" date="2017" name="Mol. Plant">
        <title>The Genome of Medicinal Plant Macleaya cordata Provides New Insights into Benzylisoquinoline Alkaloids Metabolism.</title>
        <authorList>
            <person name="Liu X."/>
            <person name="Liu Y."/>
            <person name="Huang P."/>
            <person name="Ma Y."/>
            <person name="Qing Z."/>
            <person name="Tang Q."/>
            <person name="Cao H."/>
            <person name="Cheng P."/>
            <person name="Zheng Y."/>
            <person name="Yuan Z."/>
            <person name="Zhou Y."/>
            <person name="Liu J."/>
            <person name="Tang Z."/>
            <person name="Zhuo Y."/>
            <person name="Zhang Y."/>
            <person name="Yu L."/>
            <person name="Huang J."/>
            <person name="Yang P."/>
            <person name="Peng Q."/>
            <person name="Zhang J."/>
            <person name="Jiang W."/>
            <person name="Zhang Z."/>
            <person name="Lin K."/>
            <person name="Ro D.K."/>
            <person name="Chen X."/>
            <person name="Xiong X."/>
            <person name="Shang Y."/>
            <person name="Huang S."/>
            <person name="Zeng J."/>
        </authorList>
    </citation>
    <scope>NUCLEOTIDE SEQUENCE [LARGE SCALE GENOMIC DNA]</scope>
    <source>
        <strain evidence="3">cv. BLH2017</strain>
        <tissue evidence="2">Root</tissue>
    </source>
</reference>